<reference evidence="1 2" key="1">
    <citation type="journal article" date="2015" name="Genome Biol.">
        <title>Comparative genomics of Steinernema reveals deeply conserved gene regulatory networks.</title>
        <authorList>
            <person name="Dillman A.R."/>
            <person name="Macchietto M."/>
            <person name="Porter C.F."/>
            <person name="Rogers A."/>
            <person name="Williams B."/>
            <person name="Antoshechkin I."/>
            <person name="Lee M.M."/>
            <person name="Goodwin Z."/>
            <person name="Lu X."/>
            <person name="Lewis E.E."/>
            <person name="Goodrich-Blair H."/>
            <person name="Stock S.P."/>
            <person name="Adams B.J."/>
            <person name="Sternberg P.W."/>
            <person name="Mortazavi A."/>
        </authorList>
    </citation>
    <scope>NUCLEOTIDE SEQUENCE [LARGE SCALE GENOMIC DNA]</scope>
    <source>
        <strain evidence="1 2">ALL</strain>
    </source>
</reference>
<organism evidence="1 2">
    <name type="scientific">Steinernema carpocapsae</name>
    <name type="common">Entomopathogenic nematode</name>
    <dbReference type="NCBI Taxonomy" id="34508"/>
    <lineage>
        <taxon>Eukaryota</taxon>
        <taxon>Metazoa</taxon>
        <taxon>Ecdysozoa</taxon>
        <taxon>Nematoda</taxon>
        <taxon>Chromadorea</taxon>
        <taxon>Rhabditida</taxon>
        <taxon>Tylenchina</taxon>
        <taxon>Panagrolaimomorpha</taxon>
        <taxon>Strongyloidoidea</taxon>
        <taxon>Steinernematidae</taxon>
        <taxon>Steinernema</taxon>
    </lineage>
</organism>
<dbReference type="AlphaFoldDB" id="A0A4V5ZYV2"/>
<dbReference type="Proteomes" id="UP000298663">
    <property type="component" value="Unassembled WGS sequence"/>
</dbReference>
<comment type="caution">
    <text evidence="1">The sequence shown here is derived from an EMBL/GenBank/DDBJ whole genome shotgun (WGS) entry which is preliminary data.</text>
</comment>
<dbReference type="EMBL" id="AZBU02000009">
    <property type="protein sequence ID" value="TKR65185.1"/>
    <property type="molecule type" value="Genomic_DNA"/>
</dbReference>
<sequence length="95" mass="11029">MMAFNPHWKKLHFCLVFDIFTHSGSLVKMERFVRSRLKKTQHYSKCARSIPALAAFFRFPLPLELYCVGTSPSRKSLSYIVAVLIRGVLFCRCTK</sequence>
<accession>A0A4V5ZYV2</accession>
<gene>
    <name evidence="1" type="ORF">L596_025626</name>
</gene>
<name>A0A4V5ZYV2_STECR</name>
<protein>
    <submittedName>
        <fullName evidence="1">Uncharacterized protein</fullName>
    </submittedName>
</protein>
<evidence type="ECO:0000313" key="2">
    <source>
        <dbReference type="Proteomes" id="UP000298663"/>
    </source>
</evidence>
<evidence type="ECO:0000313" key="1">
    <source>
        <dbReference type="EMBL" id="TKR65185.1"/>
    </source>
</evidence>
<proteinExistence type="predicted"/>
<keyword evidence="2" id="KW-1185">Reference proteome</keyword>
<reference evidence="1 2" key="2">
    <citation type="journal article" date="2019" name="G3 (Bethesda)">
        <title>Hybrid Assembly of the Genome of the Entomopathogenic Nematode Steinernema carpocapsae Identifies the X-Chromosome.</title>
        <authorList>
            <person name="Serra L."/>
            <person name="Macchietto M."/>
            <person name="Macias-Munoz A."/>
            <person name="McGill C.J."/>
            <person name="Rodriguez I.M."/>
            <person name="Rodriguez B."/>
            <person name="Murad R."/>
            <person name="Mortazavi A."/>
        </authorList>
    </citation>
    <scope>NUCLEOTIDE SEQUENCE [LARGE SCALE GENOMIC DNA]</scope>
    <source>
        <strain evidence="1 2">ALL</strain>
    </source>
</reference>